<dbReference type="PROSITE" id="PS50850">
    <property type="entry name" value="MFS"/>
    <property type="match status" value="1"/>
</dbReference>
<dbReference type="PANTHER" id="PTHR43124">
    <property type="entry name" value="PURINE EFFLUX PUMP PBUE"/>
    <property type="match status" value="1"/>
</dbReference>
<feature type="transmembrane region" description="Helical" evidence="7">
    <location>
        <begin position="231"/>
        <end position="252"/>
    </location>
</feature>
<dbReference type="PANTHER" id="PTHR43124:SF10">
    <property type="entry name" value="PURINE EFFLUX PUMP PBUE"/>
    <property type="match status" value="1"/>
</dbReference>
<feature type="transmembrane region" description="Helical" evidence="7">
    <location>
        <begin position="360"/>
        <end position="379"/>
    </location>
</feature>
<keyword evidence="4 7" id="KW-0812">Transmembrane</keyword>
<evidence type="ECO:0000256" key="2">
    <source>
        <dbReference type="ARBA" id="ARBA00022448"/>
    </source>
</evidence>
<dbReference type="InterPro" id="IPR036259">
    <property type="entry name" value="MFS_trans_sf"/>
</dbReference>
<dbReference type="Pfam" id="PF07690">
    <property type="entry name" value="MFS_1"/>
    <property type="match status" value="1"/>
</dbReference>
<dbReference type="CDD" id="cd17324">
    <property type="entry name" value="MFS_NepI_like"/>
    <property type="match status" value="1"/>
</dbReference>
<dbReference type="InterPro" id="IPR011701">
    <property type="entry name" value="MFS"/>
</dbReference>
<evidence type="ECO:0000259" key="8">
    <source>
        <dbReference type="PROSITE" id="PS50850"/>
    </source>
</evidence>
<keyword evidence="10" id="KW-1185">Reference proteome</keyword>
<feature type="transmembrane region" description="Helical" evidence="7">
    <location>
        <begin position="264"/>
        <end position="283"/>
    </location>
</feature>
<evidence type="ECO:0000256" key="1">
    <source>
        <dbReference type="ARBA" id="ARBA00004651"/>
    </source>
</evidence>
<keyword evidence="5 7" id="KW-1133">Transmembrane helix</keyword>
<comment type="subcellular location">
    <subcellularLocation>
        <location evidence="1">Cell membrane</location>
        <topology evidence="1">Multi-pass membrane protein</topology>
    </subcellularLocation>
</comment>
<evidence type="ECO:0000256" key="7">
    <source>
        <dbReference type="SAM" id="Phobius"/>
    </source>
</evidence>
<proteinExistence type="predicted"/>
<dbReference type="Proteomes" id="UP000272528">
    <property type="component" value="Chromosome"/>
</dbReference>
<dbReference type="SUPFAM" id="SSF103473">
    <property type="entry name" value="MFS general substrate transporter"/>
    <property type="match status" value="1"/>
</dbReference>
<evidence type="ECO:0000256" key="4">
    <source>
        <dbReference type="ARBA" id="ARBA00022692"/>
    </source>
</evidence>
<dbReference type="KEGG" id="palb:EJC50_03140"/>
<dbReference type="RefSeq" id="WP_126012224.1">
    <property type="nucleotide sequence ID" value="NZ_CP034437.1"/>
</dbReference>
<accession>A0A3Q8X432</accession>
<keyword evidence="6 7" id="KW-0472">Membrane</keyword>
<evidence type="ECO:0000256" key="3">
    <source>
        <dbReference type="ARBA" id="ARBA00022475"/>
    </source>
</evidence>
<name>A0A3Q8X432_9BACL</name>
<feature type="transmembrane region" description="Helical" evidence="7">
    <location>
        <begin position="96"/>
        <end position="117"/>
    </location>
</feature>
<keyword evidence="3" id="KW-1003">Cell membrane</keyword>
<evidence type="ECO:0000313" key="9">
    <source>
        <dbReference type="EMBL" id="AZN38781.1"/>
    </source>
</evidence>
<dbReference type="InterPro" id="IPR020846">
    <property type="entry name" value="MFS_dom"/>
</dbReference>
<dbReference type="Gene3D" id="1.20.1250.20">
    <property type="entry name" value="MFS general substrate transporter like domains"/>
    <property type="match status" value="2"/>
</dbReference>
<feature type="domain" description="Major facilitator superfamily (MFS) profile" evidence="8">
    <location>
        <begin position="5"/>
        <end position="384"/>
    </location>
</feature>
<evidence type="ECO:0000313" key="10">
    <source>
        <dbReference type="Proteomes" id="UP000272528"/>
    </source>
</evidence>
<dbReference type="InterPro" id="IPR050189">
    <property type="entry name" value="MFS_Efflux_Transporters"/>
</dbReference>
<reference evidence="10" key="1">
    <citation type="submission" date="2018-12" db="EMBL/GenBank/DDBJ databases">
        <title>Genome sequence of Peanibacillus sp.</title>
        <authorList>
            <person name="Subramani G."/>
            <person name="Srinivasan S."/>
            <person name="Kim M.K."/>
        </authorList>
    </citation>
    <scope>NUCLEOTIDE SEQUENCE [LARGE SCALE GENOMIC DNA]</scope>
    <source>
        <strain evidence="10">18JY67-1</strain>
    </source>
</reference>
<sequence length="401" mass="42304">MNRLSIYVLALGVFLTATSELVVSGILRLIAADLHVSVGLAGQLITAYSLSFAIGAPIFVSLTSRMGRKKVLLGSLAVFVIGSLVSIVSSSIELLMISRIILGASSGVYLVVTFGTVAKLVPSEKLGGAISIIVLGFSSAMILGVPVGIIISSWMNWRAIFLILSLLSLVMAYVIHRLLPDIDGDATVRFGQQFKVLGSTVIVSALFLTFFKESGNSVFFTYLTPFLQDILHLKASSVSVIMLVFGIIGTIGSRLGGYGIDRWGAARIITISIIVHAAVLALLPSVTGSLAVEIILLSFMVLAMFASGPAIQTYFIQQAPQSSNLVLSLNTSIIHLGLAAGAGAGGAMINATSTLRYNPWLASIIVAFGLAAAIVSFTMRDAAIAGLIKRHFFTQKQGHRS</sequence>
<feature type="transmembrane region" description="Helical" evidence="7">
    <location>
        <begin position="129"/>
        <end position="151"/>
    </location>
</feature>
<gene>
    <name evidence="9" type="ORF">EJC50_03140</name>
</gene>
<feature type="transmembrane region" description="Helical" evidence="7">
    <location>
        <begin position="327"/>
        <end position="348"/>
    </location>
</feature>
<dbReference type="OrthoDB" id="2727100at2"/>
<feature type="transmembrane region" description="Helical" evidence="7">
    <location>
        <begin position="295"/>
        <end position="315"/>
    </location>
</feature>
<keyword evidence="2" id="KW-0813">Transport</keyword>
<evidence type="ECO:0000256" key="5">
    <source>
        <dbReference type="ARBA" id="ARBA00022989"/>
    </source>
</evidence>
<dbReference type="AlphaFoldDB" id="A0A3Q8X432"/>
<evidence type="ECO:0000256" key="6">
    <source>
        <dbReference type="ARBA" id="ARBA00023136"/>
    </source>
</evidence>
<feature type="transmembrane region" description="Helical" evidence="7">
    <location>
        <begin position="157"/>
        <end position="174"/>
    </location>
</feature>
<organism evidence="9 10">
    <name type="scientific">Paenibacillus albus</name>
    <dbReference type="NCBI Taxonomy" id="2495582"/>
    <lineage>
        <taxon>Bacteria</taxon>
        <taxon>Bacillati</taxon>
        <taxon>Bacillota</taxon>
        <taxon>Bacilli</taxon>
        <taxon>Bacillales</taxon>
        <taxon>Paenibacillaceae</taxon>
        <taxon>Paenibacillus</taxon>
    </lineage>
</organism>
<dbReference type="GO" id="GO:0005886">
    <property type="term" value="C:plasma membrane"/>
    <property type="evidence" value="ECO:0007669"/>
    <property type="project" value="UniProtKB-SubCell"/>
</dbReference>
<feature type="transmembrane region" description="Helical" evidence="7">
    <location>
        <begin position="194"/>
        <end position="211"/>
    </location>
</feature>
<feature type="transmembrane region" description="Helical" evidence="7">
    <location>
        <begin position="71"/>
        <end position="90"/>
    </location>
</feature>
<protein>
    <submittedName>
        <fullName evidence="9">MFS transporter</fullName>
    </submittedName>
</protein>
<dbReference type="GO" id="GO:0022857">
    <property type="term" value="F:transmembrane transporter activity"/>
    <property type="evidence" value="ECO:0007669"/>
    <property type="project" value="InterPro"/>
</dbReference>
<feature type="transmembrane region" description="Helical" evidence="7">
    <location>
        <begin position="40"/>
        <end position="59"/>
    </location>
</feature>
<dbReference type="EMBL" id="CP034437">
    <property type="protein sequence ID" value="AZN38781.1"/>
    <property type="molecule type" value="Genomic_DNA"/>
</dbReference>